<keyword evidence="2" id="KW-0808">Transferase</keyword>
<accession>A0AAI8N1R0</accession>
<dbReference type="PANTHER" id="PTHR43643">
    <property type="entry name" value="HISTIDINOL-PHOSPHATE AMINOTRANSFERASE 2"/>
    <property type="match status" value="1"/>
</dbReference>
<dbReference type="InterPro" id="IPR015421">
    <property type="entry name" value="PyrdxlP-dep_Trfase_major"/>
</dbReference>
<evidence type="ECO:0000256" key="3">
    <source>
        <dbReference type="ARBA" id="ARBA00022898"/>
    </source>
</evidence>
<dbReference type="Gene3D" id="3.40.640.10">
    <property type="entry name" value="Type I PLP-dependent aspartate aminotransferase-like (Major domain)"/>
    <property type="match status" value="1"/>
</dbReference>
<evidence type="ECO:0000256" key="4">
    <source>
        <dbReference type="ARBA" id="ARBA00023102"/>
    </source>
</evidence>
<keyword evidence="7" id="KW-1185">Reference proteome</keyword>
<dbReference type="InterPro" id="IPR004839">
    <property type="entry name" value="Aminotransferase_I/II_large"/>
</dbReference>
<dbReference type="GO" id="GO:0000105">
    <property type="term" value="P:L-histidine biosynthetic process"/>
    <property type="evidence" value="ECO:0007669"/>
    <property type="project" value="UniProtKB-KW"/>
</dbReference>
<keyword evidence="3" id="KW-0663">Pyridoxal phosphate</keyword>
<keyword evidence="4" id="KW-0028">Amino-acid biosynthesis</keyword>
<keyword evidence="4" id="KW-0368">Histidine biosynthesis</keyword>
<dbReference type="InterPro" id="IPR050106">
    <property type="entry name" value="HistidinolP_aminotransfase"/>
</dbReference>
<dbReference type="RefSeq" id="WP_082761620.1">
    <property type="nucleotide sequence ID" value="NZ_CP101610.1"/>
</dbReference>
<dbReference type="GO" id="GO:0008483">
    <property type="term" value="F:transaminase activity"/>
    <property type="evidence" value="ECO:0007669"/>
    <property type="project" value="UniProtKB-KW"/>
</dbReference>
<sequence>MLDSYTSQRENLVFSNGTDELIRIICRAFLGTGTNAVLSSLSFPQYKRYAVMEGADIHEVPHVNGRHHIEKMIDAVDDNTRVIWICNPNNPTGEYVREQELIHLLNSVNQNVLVVCDEAYYEYVTY</sequence>
<dbReference type="SUPFAM" id="SSF53383">
    <property type="entry name" value="PLP-dependent transferases"/>
    <property type="match status" value="1"/>
</dbReference>
<dbReference type="Proteomes" id="UP000234366">
    <property type="component" value="Chromosome"/>
</dbReference>
<dbReference type="EMBL" id="CP025001">
    <property type="protein sequence ID" value="AUJ78794.1"/>
    <property type="molecule type" value="Genomic_DNA"/>
</dbReference>
<protein>
    <recommendedName>
        <fullName evidence="5">Aminotransferase class I/classII large domain-containing protein</fullName>
    </recommendedName>
</protein>
<dbReference type="CDD" id="cd00609">
    <property type="entry name" value="AAT_like"/>
    <property type="match status" value="1"/>
</dbReference>
<keyword evidence="1" id="KW-0032">Aminotransferase</keyword>
<evidence type="ECO:0000313" key="6">
    <source>
        <dbReference type="EMBL" id="AUJ78794.1"/>
    </source>
</evidence>
<dbReference type="AlphaFoldDB" id="A0AAI8N1R0"/>
<evidence type="ECO:0000259" key="5">
    <source>
        <dbReference type="Pfam" id="PF00155"/>
    </source>
</evidence>
<proteinExistence type="predicted"/>
<dbReference type="InterPro" id="IPR015424">
    <property type="entry name" value="PyrdxlP-dep_Trfase"/>
</dbReference>
<reference evidence="6 7" key="1">
    <citation type="submission" date="2017-11" db="EMBL/GenBank/DDBJ databases">
        <title>Genome sequence and genome mining of multiple bioactive secondary metabolites from a deep sea-derived Bacillus siamensis SCSIO 05746.</title>
        <authorList>
            <person name="Pan H.-Q."/>
            <person name="Ju J.-H."/>
        </authorList>
    </citation>
    <scope>NUCLEOTIDE SEQUENCE [LARGE SCALE GENOMIC DNA]</scope>
    <source>
        <strain evidence="6 7">SCSIO 05746</strain>
    </source>
</reference>
<evidence type="ECO:0000256" key="1">
    <source>
        <dbReference type="ARBA" id="ARBA00022576"/>
    </source>
</evidence>
<dbReference type="PANTHER" id="PTHR43643:SF3">
    <property type="entry name" value="HISTIDINOL-PHOSPHATE AMINOTRANSFERASE"/>
    <property type="match status" value="1"/>
</dbReference>
<dbReference type="KEGG" id="bsia:CWD84_19275"/>
<name>A0AAI8N1R0_9BACI</name>
<evidence type="ECO:0000313" key="7">
    <source>
        <dbReference type="Proteomes" id="UP000234366"/>
    </source>
</evidence>
<dbReference type="Pfam" id="PF00155">
    <property type="entry name" value="Aminotran_1_2"/>
    <property type="match status" value="1"/>
</dbReference>
<gene>
    <name evidence="6" type="ORF">CWD84_19275</name>
</gene>
<evidence type="ECO:0000256" key="2">
    <source>
        <dbReference type="ARBA" id="ARBA00022679"/>
    </source>
</evidence>
<feature type="domain" description="Aminotransferase class I/classII large" evidence="5">
    <location>
        <begin position="7"/>
        <end position="124"/>
    </location>
</feature>
<organism evidence="6 7">
    <name type="scientific">Bacillus siamensis</name>
    <dbReference type="NCBI Taxonomy" id="659243"/>
    <lineage>
        <taxon>Bacteria</taxon>
        <taxon>Bacillati</taxon>
        <taxon>Bacillota</taxon>
        <taxon>Bacilli</taxon>
        <taxon>Bacillales</taxon>
        <taxon>Bacillaceae</taxon>
        <taxon>Bacillus</taxon>
        <taxon>Bacillus amyloliquefaciens group</taxon>
    </lineage>
</organism>
<dbReference type="GO" id="GO:0030170">
    <property type="term" value="F:pyridoxal phosphate binding"/>
    <property type="evidence" value="ECO:0007669"/>
    <property type="project" value="InterPro"/>
</dbReference>